<reference evidence="1" key="1">
    <citation type="submission" date="2014-09" db="EMBL/GenBank/DDBJ databases">
        <title>Genome sequence of the luminous mushroom Mycena chlorophos for searching fungal bioluminescence genes.</title>
        <authorList>
            <person name="Tanaka Y."/>
            <person name="Kasuga D."/>
            <person name="Oba Y."/>
            <person name="Hase S."/>
            <person name="Sato K."/>
            <person name="Oba Y."/>
            <person name="Sakakibara Y."/>
        </authorList>
    </citation>
    <scope>NUCLEOTIDE SEQUENCE</scope>
</reference>
<organism evidence="1 2">
    <name type="scientific">Mycena chlorophos</name>
    <name type="common">Agaric fungus</name>
    <name type="synonym">Agaricus chlorophos</name>
    <dbReference type="NCBI Taxonomy" id="658473"/>
    <lineage>
        <taxon>Eukaryota</taxon>
        <taxon>Fungi</taxon>
        <taxon>Dikarya</taxon>
        <taxon>Basidiomycota</taxon>
        <taxon>Agaricomycotina</taxon>
        <taxon>Agaricomycetes</taxon>
        <taxon>Agaricomycetidae</taxon>
        <taxon>Agaricales</taxon>
        <taxon>Marasmiineae</taxon>
        <taxon>Mycenaceae</taxon>
        <taxon>Mycena</taxon>
    </lineage>
</organism>
<sequence>MLTRARLALLRPRTPGIGTAPTPQGPLDGCHAAASRIDVPASSERSSLGELLQHHAFRAVHLVSSMRAGQTPLRRRGTNSWLGDASAPSYHLRWCSSATIASGFRRRRRLGILTDGAHPRSLATFSARPPLVQWGVGGAGRRACARARRGTRTLRIAIPSLSVPILDTDVLSRTSLGRMAPYTTRCSGSIAGSNGRRDREAVGCSRRVTGCNTTNVSLVGVRRALAGITTRRTSRRGGTYLCSTPEFVTKAYPGASKSPFRQYVCVSAPYLVPLKIASRPSSEVPGLLSLQRFPLDEPHPSLCSFGISTVWSVFSDHVLPPRPLFRVVTGHRSLGGHSKRAEYWLLLRILLRVWVFVAACGHTGRKPPSAVVAAFCRPNLATIKQMTRVDIERAPAGFFARFLCRFMVDSRHFAGLRYGRTHLLPRFSRCVAEHSVCELLGSRRLVVDVFLYSLPHTPRPGCLLVRLPVTCTRRELSSHGRSTCCGCDAAGVCWRRRARGWRSLDPGFGVATRVLSSESDSTTLASSLQRDVAPRL</sequence>
<dbReference type="Proteomes" id="UP000815677">
    <property type="component" value="Unassembled WGS sequence"/>
</dbReference>
<proteinExistence type="predicted"/>
<evidence type="ECO:0000313" key="1">
    <source>
        <dbReference type="EMBL" id="GAT55004.1"/>
    </source>
</evidence>
<keyword evidence="2" id="KW-1185">Reference proteome</keyword>
<protein>
    <submittedName>
        <fullName evidence="1">Uncharacterized protein</fullName>
    </submittedName>
</protein>
<dbReference type="EMBL" id="DF848836">
    <property type="protein sequence ID" value="GAT55004.1"/>
    <property type="molecule type" value="Genomic_DNA"/>
</dbReference>
<name>A0ABQ0LV99_MYCCL</name>
<accession>A0ABQ0LV99</accession>
<gene>
    <name evidence="1" type="ORF">MCHLO_11817</name>
</gene>
<evidence type="ECO:0000313" key="2">
    <source>
        <dbReference type="Proteomes" id="UP000815677"/>
    </source>
</evidence>